<dbReference type="PANTHER" id="PTHR46726:SF1">
    <property type="entry name" value="TWO-PORE CALCIUM CHANNEL 3"/>
    <property type="match status" value="1"/>
</dbReference>
<dbReference type="GO" id="GO:0005216">
    <property type="term" value="F:monoatomic ion channel activity"/>
    <property type="evidence" value="ECO:0007669"/>
    <property type="project" value="InterPro"/>
</dbReference>
<dbReference type="AlphaFoldDB" id="A0A812N7K4"/>
<dbReference type="EMBL" id="CAJNDS010001957">
    <property type="protein sequence ID" value="CAE7292258.1"/>
    <property type="molecule type" value="Genomic_DNA"/>
</dbReference>
<dbReference type="Proteomes" id="UP000604046">
    <property type="component" value="Unassembled WGS sequence"/>
</dbReference>
<dbReference type="InterPro" id="IPR018247">
    <property type="entry name" value="EF_Hand_1_Ca_BS"/>
</dbReference>
<dbReference type="PROSITE" id="PS00018">
    <property type="entry name" value="EF_HAND_1"/>
    <property type="match status" value="2"/>
</dbReference>
<feature type="domain" description="EF-hand" evidence="7">
    <location>
        <begin position="373"/>
        <end position="408"/>
    </location>
</feature>
<gene>
    <name evidence="8" type="primary">CAC</name>
    <name evidence="8" type="ORF">SNAT2548_LOCUS15407</name>
</gene>
<keyword evidence="3" id="KW-0106">Calcium</keyword>
<evidence type="ECO:0000256" key="6">
    <source>
        <dbReference type="SAM" id="Phobius"/>
    </source>
</evidence>
<feature type="transmembrane region" description="Helical" evidence="6">
    <location>
        <begin position="234"/>
        <end position="262"/>
    </location>
</feature>
<dbReference type="Gene3D" id="1.10.238.10">
    <property type="entry name" value="EF-hand"/>
    <property type="match status" value="1"/>
</dbReference>
<dbReference type="Pfam" id="PF13202">
    <property type="entry name" value="EF-hand_5"/>
    <property type="match status" value="2"/>
</dbReference>
<evidence type="ECO:0000313" key="8">
    <source>
        <dbReference type="EMBL" id="CAE7292258.1"/>
    </source>
</evidence>
<dbReference type="SMART" id="SM00054">
    <property type="entry name" value="EFh"/>
    <property type="match status" value="2"/>
</dbReference>
<dbReference type="Gene3D" id="1.20.120.350">
    <property type="entry name" value="Voltage-gated potassium channels. Chain C"/>
    <property type="match status" value="1"/>
</dbReference>
<organism evidence="8 9">
    <name type="scientific">Symbiodinium natans</name>
    <dbReference type="NCBI Taxonomy" id="878477"/>
    <lineage>
        <taxon>Eukaryota</taxon>
        <taxon>Sar</taxon>
        <taxon>Alveolata</taxon>
        <taxon>Dinophyceae</taxon>
        <taxon>Suessiales</taxon>
        <taxon>Symbiodiniaceae</taxon>
        <taxon>Symbiodinium</taxon>
    </lineage>
</organism>
<dbReference type="SUPFAM" id="SSF47473">
    <property type="entry name" value="EF-hand"/>
    <property type="match status" value="1"/>
</dbReference>
<comment type="caution">
    <text evidence="8">The sequence shown here is derived from an EMBL/GenBank/DDBJ whole genome shotgun (WGS) entry which is preliminary data.</text>
</comment>
<dbReference type="CDD" id="cd00051">
    <property type="entry name" value="EFh"/>
    <property type="match status" value="1"/>
</dbReference>
<dbReference type="InterPro" id="IPR005821">
    <property type="entry name" value="Ion_trans_dom"/>
</dbReference>
<name>A0A812N7K4_9DINO</name>
<dbReference type="PROSITE" id="PS50222">
    <property type="entry name" value="EF_HAND_2"/>
    <property type="match status" value="2"/>
</dbReference>
<evidence type="ECO:0000313" key="9">
    <source>
        <dbReference type="Proteomes" id="UP000604046"/>
    </source>
</evidence>
<dbReference type="InterPro" id="IPR002048">
    <property type="entry name" value="EF_hand_dom"/>
</dbReference>
<protein>
    <submittedName>
        <fullName evidence="8">CAC protein</fullName>
    </submittedName>
</protein>
<dbReference type="OrthoDB" id="444540at2759"/>
<evidence type="ECO:0000256" key="4">
    <source>
        <dbReference type="ARBA" id="ARBA00022989"/>
    </source>
</evidence>
<dbReference type="InterPro" id="IPR027359">
    <property type="entry name" value="Volt_channel_dom_sf"/>
</dbReference>
<feature type="transmembrane region" description="Helical" evidence="6">
    <location>
        <begin position="327"/>
        <end position="349"/>
    </location>
</feature>
<dbReference type="Pfam" id="PF00520">
    <property type="entry name" value="Ion_trans"/>
    <property type="match status" value="1"/>
</dbReference>
<evidence type="ECO:0000256" key="5">
    <source>
        <dbReference type="ARBA" id="ARBA00023136"/>
    </source>
</evidence>
<dbReference type="GO" id="GO:0016020">
    <property type="term" value="C:membrane"/>
    <property type="evidence" value="ECO:0007669"/>
    <property type="project" value="UniProtKB-SubCell"/>
</dbReference>
<keyword evidence="9" id="KW-1185">Reference proteome</keyword>
<comment type="subcellular location">
    <subcellularLocation>
        <location evidence="1">Membrane</location>
        <topology evidence="1">Multi-pass membrane protein</topology>
    </subcellularLocation>
</comment>
<evidence type="ECO:0000256" key="2">
    <source>
        <dbReference type="ARBA" id="ARBA00022692"/>
    </source>
</evidence>
<keyword evidence="2 6" id="KW-0812">Transmembrane</keyword>
<sequence length="701" mass="77642">MQRAATSGSGGPDDGFDLDIKTEWDREISCSSNASVLTFTNRGEIREGAAGDETTPKKNSKGIATGFFKRSETDADSLTLTNKIAAQSGRSATLAMTILQAFSRKILRNKMFAHFMVCVVILDAFLTASDIDFRARGEATPTSVLGLSTMCLCLYVVELLFQVFARGRRLLRDWLAWMDLIIIFSGCVDLLVSAFVRVEFLSKIGAMRVLRLVRIVRLLQLLRRNRSLKELQKLVNMLATCFKTLIWSFVFLCLVMTGWAMLIVEIIHPYVLQLHQDVRLFMDCEQCLRATSTVMQANLLLFKTVIAGDSWGQIAVPIIEAHPETSIIFVGSLLTLVFGVLNLIVAVVVDTFAEARENDVVNLAQELEFNIEDDQKILREIFHRIDQDKDGELTLDELLDGAHHDSEFQSRLKVMDIDEVDLQQLFEMIDADGSGSIAVEEFIVPLSRWVHDSKTAPRFIKYNLLRAMTQQEELLRFSAQNFNSIFERVDRIFIILRDLSTASGTSGQKTAIKSTASASDGPKKVLAFEPEVRQKASKSSGDEDVCHDAHCLEQPHPSSLIPQLDSLKGDVDLALEAAWLTSLEAQSPRQVIAALQVLDNCFREAAVGLKQSQSVVQSQLKQLTVSATGDSGDHLVHHSDALPTAKRVPGAGDATEQRQVHKAGRDQSEIACSGHLLRTGANVSPNAEIQKVPHGQRTADC</sequence>
<dbReference type="SUPFAM" id="SSF81324">
    <property type="entry name" value="Voltage-gated potassium channels"/>
    <property type="match status" value="1"/>
</dbReference>
<dbReference type="GO" id="GO:0005509">
    <property type="term" value="F:calcium ion binding"/>
    <property type="evidence" value="ECO:0007669"/>
    <property type="project" value="InterPro"/>
</dbReference>
<feature type="domain" description="EF-hand" evidence="7">
    <location>
        <begin position="417"/>
        <end position="452"/>
    </location>
</feature>
<feature type="transmembrane region" description="Helical" evidence="6">
    <location>
        <begin position="112"/>
        <end position="131"/>
    </location>
</feature>
<keyword evidence="4 6" id="KW-1133">Transmembrane helix</keyword>
<dbReference type="PANTHER" id="PTHR46726">
    <property type="entry name" value="TWO PORE CHANNEL 3"/>
    <property type="match status" value="1"/>
</dbReference>
<dbReference type="InterPro" id="IPR011992">
    <property type="entry name" value="EF-hand-dom_pair"/>
</dbReference>
<keyword evidence="5 6" id="KW-0472">Membrane</keyword>
<feature type="transmembrane region" description="Helical" evidence="6">
    <location>
        <begin position="177"/>
        <end position="198"/>
    </location>
</feature>
<accession>A0A812N7K4</accession>
<dbReference type="Gene3D" id="1.10.287.70">
    <property type="match status" value="1"/>
</dbReference>
<evidence type="ECO:0000256" key="1">
    <source>
        <dbReference type="ARBA" id="ARBA00004141"/>
    </source>
</evidence>
<evidence type="ECO:0000256" key="3">
    <source>
        <dbReference type="ARBA" id="ARBA00022837"/>
    </source>
</evidence>
<feature type="transmembrane region" description="Helical" evidence="6">
    <location>
        <begin position="143"/>
        <end position="165"/>
    </location>
</feature>
<reference evidence="8" key="1">
    <citation type="submission" date="2021-02" db="EMBL/GenBank/DDBJ databases">
        <authorList>
            <person name="Dougan E. K."/>
            <person name="Rhodes N."/>
            <person name="Thang M."/>
            <person name="Chan C."/>
        </authorList>
    </citation>
    <scope>NUCLEOTIDE SEQUENCE</scope>
</reference>
<proteinExistence type="predicted"/>
<evidence type="ECO:0000259" key="7">
    <source>
        <dbReference type="PROSITE" id="PS50222"/>
    </source>
</evidence>